<keyword evidence="1" id="KW-0812">Transmembrane</keyword>
<proteinExistence type="predicted"/>
<dbReference type="Proteomes" id="UP000078541">
    <property type="component" value="Unassembled WGS sequence"/>
</dbReference>
<gene>
    <name evidence="2" type="ORF">ALC56_09446</name>
</gene>
<keyword evidence="1" id="KW-1133">Transmembrane helix</keyword>
<dbReference type="AlphaFoldDB" id="A0A195F7A3"/>
<evidence type="ECO:0000256" key="1">
    <source>
        <dbReference type="SAM" id="Phobius"/>
    </source>
</evidence>
<accession>A0A195F7A3</accession>
<sequence length="74" mass="8448">MSQLRSQSEEFTSVEPIAMRQEIARRESTFDHSIAPFELILESSFGCIIAYLVCSVIRRGNKQRGSLKVSHYVI</sequence>
<evidence type="ECO:0000313" key="3">
    <source>
        <dbReference type="Proteomes" id="UP000078541"/>
    </source>
</evidence>
<feature type="transmembrane region" description="Helical" evidence="1">
    <location>
        <begin position="39"/>
        <end position="57"/>
    </location>
</feature>
<keyword evidence="3" id="KW-1185">Reference proteome</keyword>
<name>A0A195F7A3_9HYME</name>
<keyword evidence="1" id="KW-0472">Membrane</keyword>
<protein>
    <submittedName>
        <fullName evidence="2">Uncharacterized protein</fullName>
    </submittedName>
</protein>
<organism evidence="2 3">
    <name type="scientific">Trachymyrmex septentrionalis</name>
    <dbReference type="NCBI Taxonomy" id="34720"/>
    <lineage>
        <taxon>Eukaryota</taxon>
        <taxon>Metazoa</taxon>
        <taxon>Ecdysozoa</taxon>
        <taxon>Arthropoda</taxon>
        <taxon>Hexapoda</taxon>
        <taxon>Insecta</taxon>
        <taxon>Pterygota</taxon>
        <taxon>Neoptera</taxon>
        <taxon>Endopterygota</taxon>
        <taxon>Hymenoptera</taxon>
        <taxon>Apocrita</taxon>
        <taxon>Aculeata</taxon>
        <taxon>Formicoidea</taxon>
        <taxon>Formicidae</taxon>
        <taxon>Myrmicinae</taxon>
        <taxon>Trachymyrmex</taxon>
    </lineage>
</organism>
<dbReference type="EMBL" id="KQ981744">
    <property type="protein sequence ID" value="KYN36485.1"/>
    <property type="molecule type" value="Genomic_DNA"/>
</dbReference>
<evidence type="ECO:0000313" key="2">
    <source>
        <dbReference type="EMBL" id="KYN36485.1"/>
    </source>
</evidence>
<reference evidence="2 3" key="1">
    <citation type="submission" date="2016-03" db="EMBL/GenBank/DDBJ databases">
        <title>Trachymyrmex septentrionalis WGS genome.</title>
        <authorList>
            <person name="Nygaard S."/>
            <person name="Hu H."/>
            <person name="Boomsma J."/>
            <person name="Zhang G."/>
        </authorList>
    </citation>
    <scope>NUCLEOTIDE SEQUENCE [LARGE SCALE GENOMIC DNA]</scope>
    <source>
        <strain evidence="2">Tsep2-gDNA-1</strain>
        <tissue evidence="2">Whole body</tissue>
    </source>
</reference>